<reference evidence="1" key="1">
    <citation type="journal article" date="2021" name="Microb. Physiol.">
        <title>Proteogenomic Insights into the Physiology of Marine, Sulfate-Reducing, Filamentous Desulfonema limicola and Desulfonema magnum.</title>
        <authorList>
            <person name="Schnaars V."/>
            <person name="Wohlbrand L."/>
            <person name="Scheve S."/>
            <person name="Hinrichs C."/>
            <person name="Reinhardt R."/>
            <person name="Rabus R."/>
        </authorList>
    </citation>
    <scope>NUCLEOTIDE SEQUENCE</scope>
    <source>
        <strain evidence="1">4be13</strain>
    </source>
</reference>
<dbReference type="Proteomes" id="UP000663722">
    <property type="component" value="Chromosome"/>
</dbReference>
<dbReference type="KEGG" id="dmm:dnm_018150"/>
<protein>
    <submittedName>
        <fullName evidence="1">Uncharacterized protein</fullName>
    </submittedName>
</protein>
<keyword evidence="2" id="KW-1185">Reference proteome</keyword>
<accession>A0A975GLP0</accession>
<organism evidence="1 2">
    <name type="scientific">Desulfonema magnum</name>
    <dbReference type="NCBI Taxonomy" id="45655"/>
    <lineage>
        <taxon>Bacteria</taxon>
        <taxon>Pseudomonadati</taxon>
        <taxon>Thermodesulfobacteriota</taxon>
        <taxon>Desulfobacteria</taxon>
        <taxon>Desulfobacterales</taxon>
        <taxon>Desulfococcaceae</taxon>
        <taxon>Desulfonema</taxon>
    </lineage>
</organism>
<dbReference type="AlphaFoldDB" id="A0A975GLP0"/>
<proteinExistence type="predicted"/>
<evidence type="ECO:0000313" key="1">
    <source>
        <dbReference type="EMBL" id="QTA85800.1"/>
    </source>
</evidence>
<gene>
    <name evidence="1" type="ORF">dnm_018150</name>
</gene>
<evidence type="ECO:0000313" key="2">
    <source>
        <dbReference type="Proteomes" id="UP000663722"/>
    </source>
</evidence>
<dbReference type="EMBL" id="CP061800">
    <property type="protein sequence ID" value="QTA85800.1"/>
    <property type="molecule type" value="Genomic_DNA"/>
</dbReference>
<sequence>MRDALLLNAVFGPVIELHLSTIRSAKILFLQLHKTSPFHNPECENFMFATAKIKFSHSG</sequence>
<name>A0A975GLP0_9BACT</name>